<dbReference type="InterPro" id="IPR050725">
    <property type="entry name" value="CysQ/Inositol_MonoPase"/>
</dbReference>
<dbReference type="SUPFAM" id="SSF56655">
    <property type="entry name" value="Carbohydrate phosphatase"/>
    <property type="match status" value="1"/>
</dbReference>
<dbReference type="Gene3D" id="3.40.190.80">
    <property type="match status" value="1"/>
</dbReference>
<feature type="binding site" evidence="1">
    <location>
        <position position="225"/>
    </location>
    <ligand>
        <name>substrate</name>
    </ligand>
</feature>
<feature type="binding site" evidence="2">
    <location>
        <position position="63"/>
    </location>
    <ligand>
        <name>Mg(2+)</name>
        <dbReference type="ChEBI" id="CHEBI:18420"/>
        <label>1</label>
        <note>catalytic</note>
    </ligand>
</feature>
<dbReference type="RefSeq" id="WP_115551716.1">
    <property type="nucleotide sequence ID" value="NZ_CAPHNE010000011.1"/>
</dbReference>
<keyword evidence="1 2" id="KW-0479">Metal-binding</keyword>
<evidence type="ECO:0000313" key="3">
    <source>
        <dbReference type="EMBL" id="RDU62790.1"/>
    </source>
</evidence>
<dbReference type="PANTHER" id="PTHR43028">
    <property type="entry name" value="3'(2'),5'-BISPHOSPHATE NUCLEOTIDASE 1"/>
    <property type="match status" value="1"/>
</dbReference>
<dbReference type="GO" id="GO:0005886">
    <property type="term" value="C:plasma membrane"/>
    <property type="evidence" value="ECO:0007669"/>
    <property type="project" value="UniProtKB-SubCell"/>
</dbReference>
<dbReference type="AlphaFoldDB" id="A0A3D8ICI7"/>
<dbReference type="EMBL" id="NXLS01000005">
    <property type="protein sequence ID" value="RDU62790.1"/>
    <property type="molecule type" value="Genomic_DNA"/>
</dbReference>
<comment type="catalytic activity">
    <reaction evidence="1">
        <text>adenosine 3',5'-bisphosphate + H2O = AMP + phosphate</text>
        <dbReference type="Rhea" id="RHEA:10040"/>
        <dbReference type="ChEBI" id="CHEBI:15377"/>
        <dbReference type="ChEBI" id="CHEBI:43474"/>
        <dbReference type="ChEBI" id="CHEBI:58343"/>
        <dbReference type="ChEBI" id="CHEBI:456215"/>
        <dbReference type="EC" id="3.1.3.7"/>
    </reaction>
</comment>
<sequence>MQELLYQSALSALRAGELVLKYYGLEEFALKSDSSPLTKADLESNALITQELLANSPYKVCSEEAILDYEERKGLEYYWLIDPLDGTKDFLAKNGGWTINIALIHKQRPILGVVYAPAFHQLFIALKGFGSFTFEIASLKSALESQTLNALWLEQNKQKLKGDRILQEAQILACDSMFHSTQQTQEFFQKYNLKVQKYGSSLKVCVLAEGKADIYPRFNGTSEWDTAACDIVLEEAGGEMLDCETKKPLEYNKPSVRNHYFIAFAKSQVGGKIYQDFMRG</sequence>
<dbReference type="InterPro" id="IPR000760">
    <property type="entry name" value="Inositol_monophosphatase-like"/>
</dbReference>
<feature type="binding site" evidence="2">
    <location>
        <position position="85"/>
    </location>
    <ligand>
        <name>Mg(2+)</name>
        <dbReference type="ChEBI" id="CHEBI:18420"/>
        <label>1</label>
        <note>catalytic</note>
    </ligand>
</feature>
<comment type="caution">
    <text evidence="3">The sequence shown here is derived from an EMBL/GenBank/DDBJ whole genome shotgun (WGS) entry which is preliminary data.</text>
</comment>
<feature type="binding site" evidence="1">
    <location>
        <position position="63"/>
    </location>
    <ligand>
        <name>substrate</name>
    </ligand>
</feature>
<protein>
    <recommendedName>
        <fullName evidence="1">3'(2'),5'-bisphosphate nucleotidase CysQ</fullName>
        <ecNumber evidence="1">3.1.3.7</ecNumber>
    </recommendedName>
    <alternativeName>
        <fullName evidence="1">3'(2'),5-bisphosphonucleoside 3'(2')-phosphohydrolase</fullName>
    </alternativeName>
    <alternativeName>
        <fullName evidence="1">3'-phosphoadenosine 5'-phosphate phosphatase</fullName>
        <shortName evidence="1">PAP phosphatase</shortName>
    </alternativeName>
</protein>
<dbReference type="InterPro" id="IPR006240">
    <property type="entry name" value="CysQ"/>
</dbReference>
<feature type="binding site" evidence="1">
    <location>
        <position position="82"/>
    </location>
    <ligand>
        <name>Mg(2+)</name>
        <dbReference type="ChEBI" id="CHEBI:18420"/>
        <label>2</label>
    </ligand>
</feature>
<dbReference type="EC" id="3.1.3.7" evidence="1"/>
<name>A0A3D8ICI7_9HELI</name>
<feature type="binding site" evidence="1">
    <location>
        <position position="63"/>
    </location>
    <ligand>
        <name>Mg(2+)</name>
        <dbReference type="ChEBI" id="CHEBI:18420"/>
        <label>1</label>
    </ligand>
</feature>
<dbReference type="Pfam" id="PF00459">
    <property type="entry name" value="Inositol_P"/>
    <property type="match status" value="1"/>
</dbReference>
<dbReference type="PRINTS" id="PR00377">
    <property type="entry name" value="IMPHPHTASES"/>
</dbReference>
<feature type="binding site" evidence="1">
    <location>
        <position position="85"/>
    </location>
    <ligand>
        <name>Mg(2+)</name>
        <dbReference type="ChEBI" id="CHEBI:18420"/>
        <label>2</label>
    </ligand>
</feature>
<keyword evidence="1" id="KW-1003">Cell membrane</keyword>
<dbReference type="HAMAP" id="MF_02095">
    <property type="entry name" value="CysQ"/>
    <property type="match status" value="1"/>
</dbReference>
<comment type="subcellular location">
    <subcellularLocation>
        <location evidence="1">Cell membrane</location>
        <topology evidence="1">Peripheral membrane protein</topology>
        <orientation evidence="1">Cytoplasmic side</orientation>
    </subcellularLocation>
</comment>
<keyword evidence="1 2" id="KW-0460">Magnesium</keyword>
<dbReference type="GO" id="GO:0050427">
    <property type="term" value="P:3'-phosphoadenosine 5'-phosphosulfate metabolic process"/>
    <property type="evidence" value="ECO:0007669"/>
    <property type="project" value="TreeGrafter"/>
</dbReference>
<feature type="binding site" evidence="2">
    <location>
        <position position="84"/>
    </location>
    <ligand>
        <name>Mg(2+)</name>
        <dbReference type="ChEBI" id="CHEBI:18420"/>
        <label>1</label>
        <note>catalytic</note>
    </ligand>
</feature>
<feature type="binding site" evidence="1">
    <location>
        <begin position="84"/>
        <end position="87"/>
    </location>
    <ligand>
        <name>substrate</name>
    </ligand>
</feature>
<comment type="cofactor">
    <cofactor evidence="1 2">
        <name>Mg(2+)</name>
        <dbReference type="ChEBI" id="CHEBI:18420"/>
    </cofactor>
</comment>
<evidence type="ECO:0000256" key="1">
    <source>
        <dbReference type="HAMAP-Rule" id="MF_02095"/>
    </source>
</evidence>
<proteinExistence type="inferred from homology"/>
<dbReference type="Gene3D" id="3.30.540.10">
    <property type="entry name" value="Fructose-1,6-Bisphosphatase, subunit A, domain 1"/>
    <property type="match status" value="1"/>
</dbReference>
<organism evidence="3 4">
    <name type="scientific">Helicobacter ganmani</name>
    <dbReference type="NCBI Taxonomy" id="60246"/>
    <lineage>
        <taxon>Bacteria</taxon>
        <taxon>Pseudomonadati</taxon>
        <taxon>Campylobacterota</taxon>
        <taxon>Epsilonproteobacteria</taxon>
        <taxon>Campylobacterales</taxon>
        <taxon>Helicobacteraceae</taxon>
        <taxon>Helicobacter</taxon>
    </lineage>
</organism>
<accession>A0A3D8ICI7</accession>
<comment type="similarity">
    <text evidence="1">Belongs to the inositol monophosphatase superfamily. CysQ family.</text>
</comment>
<keyword evidence="4" id="KW-1185">Reference proteome</keyword>
<feature type="binding site" evidence="1">
    <location>
        <position position="84"/>
    </location>
    <ligand>
        <name>Mg(2+)</name>
        <dbReference type="ChEBI" id="CHEBI:18420"/>
        <label>1</label>
    </ligand>
</feature>
<keyword evidence="1" id="KW-0378">Hydrolase</keyword>
<evidence type="ECO:0000313" key="4">
    <source>
        <dbReference type="Proteomes" id="UP000256650"/>
    </source>
</evidence>
<dbReference type="Proteomes" id="UP000256650">
    <property type="component" value="Unassembled WGS sequence"/>
</dbReference>
<dbReference type="GeneID" id="82535846"/>
<dbReference type="GO" id="GO:0000103">
    <property type="term" value="P:sulfate assimilation"/>
    <property type="evidence" value="ECO:0007669"/>
    <property type="project" value="TreeGrafter"/>
</dbReference>
<feature type="binding site" evidence="1">
    <location>
        <position position="82"/>
    </location>
    <ligand>
        <name>Mg(2+)</name>
        <dbReference type="ChEBI" id="CHEBI:18420"/>
        <label>1</label>
    </ligand>
</feature>
<keyword evidence="1" id="KW-0472">Membrane</keyword>
<feature type="binding site" evidence="2">
    <location>
        <position position="225"/>
    </location>
    <ligand>
        <name>Mg(2+)</name>
        <dbReference type="ChEBI" id="CHEBI:18420"/>
        <label>1</label>
        <note>catalytic</note>
    </ligand>
</feature>
<dbReference type="GO" id="GO:0008441">
    <property type="term" value="F:3'(2'),5'-bisphosphate nucleotidase activity"/>
    <property type="evidence" value="ECO:0007669"/>
    <property type="project" value="UniProtKB-UniRule"/>
</dbReference>
<gene>
    <name evidence="1" type="primary">cysQ</name>
    <name evidence="3" type="ORF">CQA43_06020</name>
</gene>
<evidence type="ECO:0000256" key="2">
    <source>
        <dbReference type="PIRSR" id="PIRSR600760-2"/>
    </source>
</evidence>
<feature type="binding site" evidence="2">
    <location>
        <position position="82"/>
    </location>
    <ligand>
        <name>Mg(2+)</name>
        <dbReference type="ChEBI" id="CHEBI:18420"/>
        <label>1</label>
        <note>catalytic</note>
    </ligand>
</feature>
<comment type="function">
    <text evidence="1">Converts adenosine-3',5'-bisphosphate (PAP) to AMP.</text>
</comment>
<feature type="binding site" evidence="1">
    <location>
        <position position="225"/>
    </location>
    <ligand>
        <name>Mg(2+)</name>
        <dbReference type="ChEBI" id="CHEBI:18420"/>
        <label>2</label>
    </ligand>
</feature>
<dbReference type="GO" id="GO:0000287">
    <property type="term" value="F:magnesium ion binding"/>
    <property type="evidence" value="ECO:0007669"/>
    <property type="project" value="UniProtKB-UniRule"/>
</dbReference>
<reference evidence="3 4" key="1">
    <citation type="submission" date="2018-04" db="EMBL/GenBank/DDBJ databases">
        <title>Novel Campyloabacter and Helicobacter Species and Strains.</title>
        <authorList>
            <person name="Mannion A.J."/>
            <person name="Shen Z."/>
            <person name="Fox J.G."/>
        </authorList>
    </citation>
    <scope>NUCLEOTIDE SEQUENCE [LARGE SCALE GENOMIC DNA]</scope>
    <source>
        <strain evidence="3 4">MIT 99-5101</strain>
    </source>
</reference>
<dbReference type="CDD" id="cd01638">
    <property type="entry name" value="CysQ"/>
    <property type="match status" value="1"/>
</dbReference>
<dbReference type="OrthoDB" id="9785695at2"/>
<dbReference type="PANTHER" id="PTHR43028:SF5">
    <property type="entry name" value="3'(2'),5'-BISPHOSPHATE NUCLEOTIDASE 1"/>
    <property type="match status" value="1"/>
</dbReference>